<dbReference type="KEGG" id="dmo:Dmoj_GI26764"/>
<protein>
    <submittedName>
        <fullName evidence="2">Uncharacterized protein</fullName>
    </submittedName>
</protein>
<proteinExistence type="predicted"/>
<reference evidence="2" key="1">
    <citation type="journal article" date="2007" name="Nature">
        <title>Evolution of genes and genomes on the Drosophila phylogeny.</title>
        <authorList>
            <consortium name="Drosophila 12 Genomes Consortium"/>
            <person name="Clark A.G."/>
            <person name="Eisen M.B."/>
            <person name="Smith D.R."/>
            <person name="Bergman C.M."/>
            <person name="Oliver B."/>
            <person name="Markow T.A."/>
            <person name="Kaufman T.C."/>
            <person name="Kellis M."/>
            <person name="Gelbart W."/>
            <person name="Iyer V.N."/>
            <person name="Pollard D.A."/>
            <person name="Sackton T.B."/>
            <person name="Larracuente A.M."/>
            <person name="Singh N.D."/>
            <person name="Abad J.P."/>
            <person name="Abt D.N."/>
            <person name="Adryan B."/>
            <person name="Aguade M."/>
            <person name="Akashi H."/>
            <person name="Anderson W.W."/>
            <person name="Aquadro C.F."/>
            <person name="Ardell D.H."/>
            <person name="Arguello R."/>
            <person name="Artieri C.G."/>
            <person name="Barbash D.A."/>
            <person name="Barker D."/>
            <person name="Barsanti P."/>
            <person name="Batterham P."/>
            <person name="Batzoglou S."/>
            <person name="Begun D."/>
            <person name="Bhutkar A."/>
            <person name="Blanco E."/>
            <person name="Bosak S.A."/>
            <person name="Bradley R.K."/>
            <person name="Brand A.D."/>
            <person name="Brent M.R."/>
            <person name="Brooks A.N."/>
            <person name="Brown R.H."/>
            <person name="Butlin R.K."/>
            <person name="Caggese C."/>
            <person name="Calvi B.R."/>
            <person name="Bernardo de Carvalho A."/>
            <person name="Caspi A."/>
            <person name="Castrezana S."/>
            <person name="Celniker S.E."/>
            <person name="Chang J.L."/>
            <person name="Chapple C."/>
            <person name="Chatterji S."/>
            <person name="Chinwalla A."/>
            <person name="Civetta A."/>
            <person name="Clifton S.W."/>
            <person name="Comeron J.M."/>
            <person name="Costello J.C."/>
            <person name="Coyne J.A."/>
            <person name="Daub J."/>
            <person name="David R.G."/>
            <person name="Delcher A.L."/>
            <person name="Delehaunty K."/>
            <person name="Do C.B."/>
            <person name="Ebling H."/>
            <person name="Edwards K."/>
            <person name="Eickbush T."/>
            <person name="Evans J.D."/>
            <person name="Filipski A."/>
            <person name="Findeiss S."/>
            <person name="Freyhult E."/>
            <person name="Fulton L."/>
            <person name="Fulton R."/>
            <person name="Garcia A.C."/>
            <person name="Gardiner A."/>
            <person name="Garfield D.A."/>
            <person name="Garvin B.E."/>
            <person name="Gibson G."/>
            <person name="Gilbert D."/>
            <person name="Gnerre S."/>
            <person name="Godfrey J."/>
            <person name="Good R."/>
            <person name="Gotea V."/>
            <person name="Gravely B."/>
            <person name="Greenberg A.J."/>
            <person name="Griffiths-Jones S."/>
            <person name="Gross S."/>
            <person name="Guigo R."/>
            <person name="Gustafson E.A."/>
            <person name="Haerty W."/>
            <person name="Hahn M.W."/>
            <person name="Halligan D.L."/>
            <person name="Halpern A.L."/>
            <person name="Halter G.M."/>
            <person name="Han M.V."/>
            <person name="Heger A."/>
            <person name="Hillier L."/>
            <person name="Hinrichs A.S."/>
            <person name="Holmes I."/>
            <person name="Hoskins R.A."/>
            <person name="Hubisz M.J."/>
            <person name="Hultmark D."/>
            <person name="Huntley M.A."/>
            <person name="Jaffe D.B."/>
            <person name="Jagadeeshan S."/>
            <person name="Jeck W.R."/>
            <person name="Johnson J."/>
            <person name="Jones C.D."/>
            <person name="Jordan W.C."/>
            <person name="Karpen G.H."/>
            <person name="Kataoka E."/>
            <person name="Keightley P.D."/>
            <person name="Kheradpour P."/>
            <person name="Kirkness E.F."/>
            <person name="Koerich L.B."/>
            <person name="Kristiansen K."/>
            <person name="Kudrna D."/>
            <person name="Kulathinal R.J."/>
            <person name="Kumar S."/>
            <person name="Kwok R."/>
            <person name="Lander E."/>
            <person name="Langley C.H."/>
            <person name="Lapoint R."/>
            <person name="Lazzaro B.P."/>
            <person name="Lee S.J."/>
            <person name="Levesque L."/>
            <person name="Li R."/>
            <person name="Lin C.F."/>
            <person name="Lin M.F."/>
            <person name="Lindblad-Toh K."/>
            <person name="Llopart A."/>
            <person name="Long M."/>
            <person name="Low L."/>
            <person name="Lozovsky E."/>
            <person name="Lu J."/>
            <person name="Luo M."/>
            <person name="Machado C.A."/>
            <person name="Makalowski W."/>
            <person name="Marzo M."/>
            <person name="Matsuda M."/>
            <person name="Matzkin L."/>
            <person name="McAllister B."/>
            <person name="McBride C.S."/>
            <person name="McKernan B."/>
            <person name="McKernan K."/>
            <person name="Mendez-Lago M."/>
            <person name="Minx P."/>
            <person name="Mollenhauer M.U."/>
            <person name="Montooth K."/>
            <person name="Mount S.M."/>
            <person name="Mu X."/>
            <person name="Myers E."/>
            <person name="Negre B."/>
            <person name="Newfeld S."/>
            <person name="Nielsen R."/>
            <person name="Noor M.A."/>
            <person name="O'Grady P."/>
            <person name="Pachter L."/>
            <person name="Papaceit M."/>
            <person name="Parisi M.J."/>
            <person name="Parisi M."/>
            <person name="Parts L."/>
            <person name="Pedersen J.S."/>
            <person name="Pesole G."/>
            <person name="Phillippy A.M."/>
            <person name="Ponting C.P."/>
            <person name="Pop M."/>
            <person name="Porcelli D."/>
            <person name="Powell J.R."/>
            <person name="Prohaska S."/>
            <person name="Pruitt K."/>
            <person name="Puig M."/>
            <person name="Quesneville H."/>
            <person name="Ram K.R."/>
            <person name="Rand D."/>
            <person name="Rasmussen M.D."/>
            <person name="Reed L.K."/>
            <person name="Reenan R."/>
            <person name="Reily A."/>
            <person name="Remington K.A."/>
            <person name="Rieger T.T."/>
            <person name="Ritchie M.G."/>
            <person name="Robin C."/>
            <person name="Rogers Y.H."/>
            <person name="Rohde C."/>
            <person name="Rozas J."/>
            <person name="Rubenfield M.J."/>
            <person name="Ruiz A."/>
            <person name="Russo S."/>
            <person name="Salzberg S.L."/>
            <person name="Sanchez-Gracia A."/>
            <person name="Saranga D.J."/>
            <person name="Sato H."/>
            <person name="Schaeffer S.W."/>
            <person name="Schatz M.C."/>
            <person name="Schlenke T."/>
            <person name="Schwartz R."/>
            <person name="Segarra C."/>
            <person name="Singh R.S."/>
            <person name="Sirot L."/>
            <person name="Sirota M."/>
            <person name="Sisneros N.B."/>
            <person name="Smith C.D."/>
            <person name="Smith T.F."/>
            <person name="Spieth J."/>
            <person name="Stage D.E."/>
            <person name="Stark A."/>
            <person name="Stephan W."/>
            <person name="Strausberg R.L."/>
            <person name="Strempel S."/>
            <person name="Sturgill D."/>
            <person name="Sutton G."/>
            <person name="Sutton G.G."/>
            <person name="Tao W."/>
            <person name="Teichmann S."/>
            <person name="Tobari Y.N."/>
            <person name="Tomimura Y."/>
            <person name="Tsolas J.M."/>
            <person name="Valente V.L."/>
            <person name="Venter E."/>
            <person name="Venter J.C."/>
            <person name="Vicario S."/>
            <person name="Vieira F.G."/>
            <person name="Vilella A.J."/>
            <person name="Villasante A."/>
            <person name="Walenz B."/>
            <person name="Wang J."/>
            <person name="Wasserman M."/>
            <person name="Watts T."/>
            <person name="Wilson D."/>
            <person name="Wilson R.K."/>
            <person name="Wing R.A."/>
            <person name="Wolfner M.F."/>
            <person name="Wong A."/>
            <person name="Wong G.K."/>
            <person name="Wu C.I."/>
            <person name="Wu G."/>
            <person name="Yamamoto D."/>
            <person name="Yang H.P."/>
            <person name="Yang S.P."/>
            <person name="Yorke J.A."/>
            <person name="Yoshida K."/>
            <person name="Zdobnov E."/>
            <person name="Zhang P."/>
            <person name="Zhang Y."/>
            <person name="Zimin A.V."/>
            <person name="Baldwin J."/>
            <person name="Abdouelleil A."/>
            <person name="Abdulkadir J."/>
            <person name="Abebe A."/>
            <person name="Abera B."/>
            <person name="Abreu J."/>
            <person name="Acer S.C."/>
            <person name="Aftuck L."/>
            <person name="Alexander A."/>
            <person name="An P."/>
            <person name="Anderson E."/>
            <person name="Anderson S."/>
            <person name="Arachi H."/>
            <person name="Azer M."/>
            <person name="Bachantsang P."/>
            <person name="Barry A."/>
            <person name="Bayul T."/>
            <person name="Berlin A."/>
            <person name="Bessette D."/>
            <person name="Bloom T."/>
            <person name="Blye J."/>
            <person name="Boguslavskiy L."/>
            <person name="Bonnet C."/>
            <person name="Boukhgalter B."/>
            <person name="Bourzgui I."/>
            <person name="Brown A."/>
            <person name="Cahill P."/>
            <person name="Channer S."/>
            <person name="Cheshatsang Y."/>
            <person name="Chuda L."/>
            <person name="Citroen M."/>
            <person name="Collymore A."/>
            <person name="Cooke P."/>
            <person name="Costello M."/>
            <person name="D'Aco K."/>
            <person name="Daza R."/>
            <person name="De Haan G."/>
            <person name="DeGray S."/>
            <person name="DeMaso C."/>
            <person name="Dhargay N."/>
            <person name="Dooley K."/>
            <person name="Dooley E."/>
            <person name="Doricent M."/>
            <person name="Dorje P."/>
            <person name="Dorjee K."/>
            <person name="Dupes A."/>
            <person name="Elong R."/>
            <person name="Falk J."/>
            <person name="Farina A."/>
            <person name="Faro S."/>
            <person name="Ferguson D."/>
            <person name="Fisher S."/>
            <person name="Foley C.D."/>
            <person name="Franke A."/>
            <person name="Friedrich D."/>
            <person name="Gadbois L."/>
            <person name="Gearin G."/>
            <person name="Gearin C.R."/>
            <person name="Giannoukos G."/>
            <person name="Goode T."/>
            <person name="Graham J."/>
            <person name="Grandbois E."/>
            <person name="Grewal S."/>
            <person name="Gyaltsen K."/>
            <person name="Hafez N."/>
            <person name="Hagos B."/>
            <person name="Hall J."/>
            <person name="Henson C."/>
            <person name="Hollinger A."/>
            <person name="Honan T."/>
            <person name="Huard M.D."/>
            <person name="Hughes L."/>
            <person name="Hurhula B."/>
            <person name="Husby M.E."/>
            <person name="Kamat A."/>
            <person name="Kanga B."/>
            <person name="Kashin S."/>
            <person name="Khazanovich D."/>
            <person name="Kisner P."/>
            <person name="Lance K."/>
            <person name="Lara M."/>
            <person name="Lee W."/>
            <person name="Lennon N."/>
            <person name="Letendre F."/>
            <person name="LeVine R."/>
            <person name="Lipovsky A."/>
            <person name="Liu X."/>
            <person name="Liu J."/>
            <person name="Liu S."/>
            <person name="Lokyitsang T."/>
            <person name="Lokyitsang Y."/>
            <person name="Lubonja R."/>
            <person name="Lui A."/>
            <person name="MacDonald P."/>
            <person name="Magnisalis V."/>
            <person name="Maru K."/>
            <person name="Matthews C."/>
            <person name="McCusker W."/>
            <person name="McDonough S."/>
            <person name="Mehta T."/>
            <person name="Meldrim J."/>
            <person name="Meneus L."/>
            <person name="Mihai O."/>
            <person name="Mihalev A."/>
            <person name="Mihova T."/>
            <person name="Mittelman R."/>
            <person name="Mlenga V."/>
            <person name="Montmayeur A."/>
            <person name="Mulrain L."/>
            <person name="Navidi A."/>
            <person name="Naylor J."/>
            <person name="Negash T."/>
            <person name="Nguyen T."/>
            <person name="Nguyen N."/>
            <person name="Nicol R."/>
            <person name="Norbu C."/>
            <person name="Norbu N."/>
            <person name="Novod N."/>
            <person name="O'Neill B."/>
            <person name="Osman S."/>
            <person name="Markiewicz E."/>
            <person name="Oyono O.L."/>
            <person name="Patti C."/>
            <person name="Phunkhang P."/>
            <person name="Pierre F."/>
            <person name="Priest M."/>
            <person name="Raghuraman S."/>
            <person name="Rege F."/>
            <person name="Reyes R."/>
            <person name="Rise C."/>
            <person name="Rogov P."/>
            <person name="Ross K."/>
            <person name="Ryan E."/>
            <person name="Settipalli S."/>
            <person name="Shea T."/>
            <person name="Sherpa N."/>
            <person name="Shi L."/>
            <person name="Shih D."/>
            <person name="Sparrow T."/>
            <person name="Spaulding J."/>
            <person name="Stalker J."/>
            <person name="Stange-Thomann N."/>
            <person name="Stavropoulos S."/>
            <person name="Stone C."/>
            <person name="Strader C."/>
            <person name="Tesfaye S."/>
            <person name="Thomson T."/>
            <person name="Thoulutsang Y."/>
            <person name="Thoulutsang D."/>
            <person name="Topham K."/>
            <person name="Topping I."/>
            <person name="Tsamla T."/>
            <person name="Vassiliev H."/>
            <person name="Vo A."/>
            <person name="Wangchuk T."/>
            <person name="Wangdi T."/>
            <person name="Weiand M."/>
            <person name="Wilkinson J."/>
            <person name="Wilson A."/>
            <person name="Yadav S."/>
            <person name="Young G."/>
            <person name="Yu Q."/>
            <person name="Zembek L."/>
            <person name="Zhong D."/>
            <person name="Zimmer A."/>
            <person name="Zwirko Z."/>
            <person name="Jaffe D.B."/>
            <person name="Alvarez P."/>
            <person name="Brockman W."/>
            <person name="Butler J."/>
            <person name="Chin C."/>
            <person name="Gnerre S."/>
            <person name="Grabherr M."/>
            <person name="Kleber M."/>
            <person name="Mauceli E."/>
            <person name="MacCallum I."/>
        </authorList>
    </citation>
    <scope>NUCLEOTIDE SEQUENCE [LARGE SCALE GENOMIC DNA]</scope>
    <source>
        <strain evidence="2">TSC#15081-1352.22</strain>
    </source>
</reference>
<dbReference type="InParanoid" id="A0A0Q9XAH4"/>
<evidence type="ECO:0000313" key="2">
    <source>
        <dbReference type="EMBL" id="KRG01778.1"/>
    </source>
</evidence>
<accession>A0A0Q9XAH4</accession>
<dbReference type="EMBL" id="CH933806">
    <property type="protein sequence ID" value="KRG01778.1"/>
    <property type="molecule type" value="Genomic_DNA"/>
</dbReference>
<organism evidence="2 3">
    <name type="scientific">Drosophila mojavensis</name>
    <name type="common">Fruit fly</name>
    <dbReference type="NCBI Taxonomy" id="7230"/>
    <lineage>
        <taxon>Eukaryota</taxon>
        <taxon>Metazoa</taxon>
        <taxon>Ecdysozoa</taxon>
        <taxon>Arthropoda</taxon>
        <taxon>Hexapoda</taxon>
        <taxon>Insecta</taxon>
        <taxon>Pterygota</taxon>
        <taxon>Neoptera</taxon>
        <taxon>Endopterygota</taxon>
        <taxon>Diptera</taxon>
        <taxon>Brachycera</taxon>
        <taxon>Muscomorpha</taxon>
        <taxon>Ephydroidea</taxon>
        <taxon>Drosophilidae</taxon>
        <taxon>Drosophila</taxon>
    </lineage>
</organism>
<sequence>MLMMMTTTVTTETTTTTLPALATVRLECVAKTNTETAHKQAQCSKPSTLPSPSSCRAPTTTTTTTTTATTNVAQQPRRDASLITCLAAAATVTCNVAPHFGQQCSLSRLI</sequence>
<feature type="compositionally biased region" description="Polar residues" evidence="1">
    <location>
        <begin position="37"/>
        <end position="58"/>
    </location>
</feature>
<name>A0A0Q9XAH4_DROMO</name>
<gene>
    <name evidence="2" type="primary">Dmoj\GI26764</name>
    <name evidence="2" type="ORF">Dmoj_GI26764</name>
</gene>
<feature type="compositionally biased region" description="Low complexity" evidence="1">
    <location>
        <begin position="59"/>
        <end position="70"/>
    </location>
</feature>
<evidence type="ECO:0000313" key="3">
    <source>
        <dbReference type="Proteomes" id="UP000009192"/>
    </source>
</evidence>
<reference evidence="2" key="2">
    <citation type="journal article" date="2008" name="Bioinformatics">
        <title>Assembly reconciliation.</title>
        <authorList>
            <person name="Zimin A.V."/>
            <person name="Smith D.R."/>
            <person name="Sutton G."/>
            <person name="Yorke J.A."/>
        </authorList>
    </citation>
    <scope>NUCLEOTIDE SEQUENCE</scope>
    <source>
        <strain evidence="2">TSC#15081-1352.22</strain>
    </source>
</reference>
<dbReference type="AlphaFoldDB" id="A0A0Q9XAH4"/>
<dbReference type="Proteomes" id="UP000009192">
    <property type="component" value="Unassembled WGS sequence"/>
</dbReference>
<keyword evidence="3" id="KW-1185">Reference proteome</keyword>
<evidence type="ECO:0000256" key="1">
    <source>
        <dbReference type="SAM" id="MobiDB-lite"/>
    </source>
</evidence>
<feature type="region of interest" description="Disordered" evidence="1">
    <location>
        <begin position="37"/>
        <end position="73"/>
    </location>
</feature>
<reference evidence="2" key="3">
    <citation type="submission" date="2015-11" db="EMBL/GenBank/DDBJ databases">
        <authorList>
            <consortium name="FlyBase"/>
        </authorList>
    </citation>
    <scope>NUCLEOTIDE SEQUENCE</scope>
    <source>
        <strain evidence="2">TSC#15081-1352.22</strain>
    </source>
</reference>